<dbReference type="InterPro" id="IPR001638">
    <property type="entry name" value="Solute-binding_3/MltF_N"/>
</dbReference>
<evidence type="ECO:0000256" key="5">
    <source>
        <dbReference type="SAM" id="SignalP"/>
    </source>
</evidence>
<comment type="similarity">
    <text evidence="2 4">Belongs to the bacterial solute-binding protein 3 family.</text>
</comment>
<evidence type="ECO:0000256" key="2">
    <source>
        <dbReference type="ARBA" id="ARBA00010333"/>
    </source>
</evidence>
<evidence type="ECO:0000256" key="4">
    <source>
        <dbReference type="RuleBase" id="RU003744"/>
    </source>
</evidence>
<dbReference type="KEGG" id="acr:Acry_1135"/>
<protein>
    <submittedName>
        <fullName evidence="7">Amino acid ABC transporter substrate-binding protein, PAAT family</fullName>
    </submittedName>
</protein>
<dbReference type="GO" id="GO:0030313">
    <property type="term" value="C:cell envelope"/>
    <property type="evidence" value="ECO:0007669"/>
    <property type="project" value="UniProtKB-SubCell"/>
</dbReference>
<evidence type="ECO:0000259" key="6">
    <source>
        <dbReference type="SMART" id="SM00062"/>
    </source>
</evidence>
<name>A5FXL5_ACICJ</name>
<dbReference type="PANTHER" id="PTHR35936">
    <property type="entry name" value="MEMBRANE-BOUND LYTIC MUREIN TRANSGLYCOSYLASE F"/>
    <property type="match status" value="1"/>
</dbReference>
<dbReference type="CDD" id="cd01004">
    <property type="entry name" value="PBP2_MidA_like"/>
    <property type="match status" value="1"/>
</dbReference>
<keyword evidence="3 5" id="KW-0732">Signal</keyword>
<dbReference type="Proteomes" id="UP000000245">
    <property type="component" value="Chromosome"/>
</dbReference>
<dbReference type="PROSITE" id="PS01039">
    <property type="entry name" value="SBP_BACTERIAL_3"/>
    <property type="match status" value="1"/>
</dbReference>
<dbReference type="RefSeq" id="WP_011942018.1">
    <property type="nucleotide sequence ID" value="NC_009484.1"/>
</dbReference>
<dbReference type="STRING" id="349163.Acry_1135"/>
<dbReference type="AlphaFoldDB" id="A5FXL5"/>
<dbReference type="SUPFAM" id="SSF53850">
    <property type="entry name" value="Periplasmic binding protein-like II"/>
    <property type="match status" value="1"/>
</dbReference>
<feature type="chain" id="PRO_5002683107" evidence="5">
    <location>
        <begin position="28"/>
        <end position="274"/>
    </location>
</feature>
<dbReference type="Pfam" id="PF00497">
    <property type="entry name" value="SBP_bac_3"/>
    <property type="match status" value="1"/>
</dbReference>
<evidence type="ECO:0000256" key="3">
    <source>
        <dbReference type="ARBA" id="ARBA00022729"/>
    </source>
</evidence>
<accession>A5FXL5</accession>
<feature type="domain" description="Solute-binding protein family 3/N-terminal" evidence="6">
    <location>
        <begin position="41"/>
        <end position="269"/>
    </location>
</feature>
<dbReference type="EMBL" id="CP000697">
    <property type="protein sequence ID" value="ABQ30347.1"/>
    <property type="molecule type" value="Genomic_DNA"/>
</dbReference>
<gene>
    <name evidence="7" type="ordered locus">Acry_1135</name>
</gene>
<dbReference type="Gene3D" id="3.40.190.10">
    <property type="entry name" value="Periplasmic binding protein-like II"/>
    <property type="match status" value="2"/>
</dbReference>
<dbReference type="SMART" id="SM00062">
    <property type="entry name" value="PBPb"/>
    <property type="match status" value="1"/>
</dbReference>
<reference evidence="7 8" key="1">
    <citation type="submission" date="2007-05" db="EMBL/GenBank/DDBJ databases">
        <title>Complete sequence of chromosome of Acidiphilium cryptum JF-5.</title>
        <authorList>
            <consortium name="US DOE Joint Genome Institute"/>
            <person name="Copeland A."/>
            <person name="Lucas S."/>
            <person name="Lapidus A."/>
            <person name="Barry K."/>
            <person name="Detter J.C."/>
            <person name="Glavina del Rio T."/>
            <person name="Hammon N."/>
            <person name="Israni S."/>
            <person name="Dalin E."/>
            <person name="Tice H."/>
            <person name="Pitluck S."/>
            <person name="Sims D."/>
            <person name="Brettin T."/>
            <person name="Bruce D."/>
            <person name="Han C."/>
            <person name="Schmutz J."/>
            <person name="Larimer F."/>
            <person name="Land M."/>
            <person name="Hauser L."/>
            <person name="Kyrpides N."/>
            <person name="Kim E."/>
            <person name="Magnuson T."/>
            <person name="Richardson P."/>
        </authorList>
    </citation>
    <scope>NUCLEOTIDE SEQUENCE [LARGE SCALE GENOMIC DNA]</scope>
    <source>
        <strain evidence="7 8">JF-5</strain>
    </source>
</reference>
<evidence type="ECO:0000313" key="8">
    <source>
        <dbReference type="Proteomes" id="UP000000245"/>
    </source>
</evidence>
<dbReference type="InterPro" id="IPR018313">
    <property type="entry name" value="SBP_3_CS"/>
</dbReference>
<dbReference type="eggNOG" id="COG0834">
    <property type="taxonomic scope" value="Bacteria"/>
</dbReference>
<dbReference type="PANTHER" id="PTHR35936:SF17">
    <property type="entry name" value="ARGININE-BINDING EXTRACELLULAR PROTEIN ARTP"/>
    <property type="match status" value="1"/>
</dbReference>
<comment type="subcellular location">
    <subcellularLocation>
        <location evidence="1">Cell envelope</location>
    </subcellularLocation>
</comment>
<evidence type="ECO:0000256" key="1">
    <source>
        <dbReference type="ARBA" id="ARBA00004196"/>
    </source>
</evidence>
<proteinExistence type="inferred from homology"/>
<evidence type="ECO:0000313" key="7">
    <source>
        <dbReference type="EMBL" id="ABQ30347.1"/>
    </source>
</evidence>
<organism evidence="7 8">
    <name type="scientific">Acidiphilium cryptum (strain JF-5)</name>
    <dbReference type="NCBI Taxonomy" id="349163"/>
    <lineage>
        <taxon>Bacteria</taxon>
        <taxon>Pseudomonadati</taxon>
        <taxon>Pseudomonadota</taxon>
        <taxon>Alphaproteobacteria</taxon>
        <taxon>Acetobacterales</taxon>
        <taxon>Acidocellaceae</taxon>
        <taxon>Acidiphilium</taxon>
    </lineage>
</organism>
<keyword evidence="8" id="KW-1185">Reference proteome</keyword>
<feature type="signal peptide" evidence="5">
    <location>
        <begin position="1"/>
        <end position="27"/>
    </location>
</feature>
<sequence>MTRMKALFSALGVLAGAGLAGLTTAHAAAPGLPASIEKSGTLRICSAVNLPPMEFMNAETRPVGLDIDLGDAIASHLGVKPEWINMPFAGLIPALLASHCDIIMSQLFIKPGRLKVIDEIPYMISHEAVLVKRGKGAVPSLESLSGKKVATVTGTTATVLLKAANKELAGARKKPIDIVMFPENTQALQQLQFGQVAAYGVAYETARYYIHKAPGQFALGGPPYYKIATGIGIRKNEAALHKAVSSALADMMKNGSYAAIFRKWNLGIDMLKPG</sequence>
<dbReference type="HOGENOM" id="CLU_019602_18_1_5"/>